<dbReference type="AlphaFoldDB" id="A0A1M7AGI0"/>
<name>A0A1M7AGI0_9FLAO</name>
<dbReference type="RefSeq" id="WP_072932901.1">
    <property type="nucleotide sequence ID" value="NZ_FRBH01000009.1"/>
</dbReference>
<feature type="transmembrane region" description="Helical" evidence="1">
    <location>
        <begin position="57"/>
        <end position="74"/>
    </location>
</feature>
<feature type="transmembrane region" description="Helical" evidence="1">
    <location>
        <begin position="5"/>
        <end position="26"/>
    </location>
</feature>
<sequence length="246" mass="29676">MKRYIIFTILLLLVPLVLLLTANYYYENDSIVFDNFILKLELSAFGTLFYLEKILKLILYFNVLFLLIEFVRMYQSRKIKLSSYSNQLKNKYAELFNKRGLFNLLRKIIVNLFIAFIFFPLILLTKEFNTIFSNEWADYNSLKEYIWLSLEDLGYPFFSFFFLIFILIPFQLIKDSYYKRGKGMRFIKKVSVLFLLSINCVIIIHIFINFLMFDILIQLVLYGLLSLLFATITYFFIDRYVERNYN</sequence>
<keyword evidence="1" id="KW-0812">Transmembrane</keyword>
<keyword evidence="1" id="KW-1133">Transmembrane helix</keyword>
<keyword evidence="1" id="KW-0472">Membrane</keyword>
<feature type="transmembrane region" description="Helical" evidence="1">
    <location>
        <begin position="108"/>
        <end position="125"/>
    </location>
</feature>
<dbReference type="EMBL" id="FRBH01000009">
    <property type="protein sequence ID" value="SHL41656.1"/>
    <property type="molecule type" value="Genomic_DNA"/>
</dbReference>
<evidence type="ECO:0000313" key="2">
    <source>
        <dbReference type="EMBL" id="SHL41656.1"/>
    </source>
</evidence>
<dbReference type="Proteomes" id="UP000184120">
    <property type="component" value="Unassembled WGS sequence"/>
</dbReference>
<proteinExistence type="predicted"/>
<protein>
    <submittedName>
        <fullName evidence="2">Uncharacterized protein</fullName>
    </submittedName>
</protein>
<accession>A0A1M7AGI0</accession>
<gene>
    <name evidence="2" type="ORF">SAMN05443634_10916</name>
</gene>
<evidence type="ECO:0000256" key="1">
    <source>
        <dbReference type="SAM" id="Phobius"/>
    </source>
</evidence>
<feature type="transmembrane region" description="Helical" evidence="1">
    <location>
        <begin position="153"/>
        <end position="172"/>
    </location>
</feature>
<feature type="transmembrane region" description="Helical" evidence="1">
    <location>
        <begin position="192"/>
        <end position="213"/>
    </location>
</feature>
<organism evidence="2 3">
    <name type="scientific">Chishuiella changwenlii</name>
    <dbReference type="NCBI Taxonomy" id="1434701"/>
    <lineage>
        <taxon>Bacteria</taxon>
        <taxon>Pseudomonadati</taxon>
        <taxon>Bacteroidota</taxon>
        <taxon>Flavobacteriia</taxon>
        <taxon>Flavobacteriales</taxon>
        <taxon>Weeksellaceae</taxon>
        <taxon>Chishuiella</taxon>
    </lineage>
</organism>
<evidence type="ECO:0000313" key="3">
    <source>
        <dbReference type="Proteomes" id="UP000184120"/>
    </source>
</evidence>
<feature type="transmembrane region" description="Helical" evidence="1">
    <location>
        <begin position="219"/>
        <end position="237"/>
    </location>
</feature>
<reference evidence="3" key="1">
    <citation type="submission" date="2016-11" db="EMBL/GenBank/DDBJ databases">
        <authorList>
            <person name="Varghese N."/>
            <person name="Submissions S."/>
        </authorList>
    </citation>
    <scope>NUCLEOTIDE SEQUENCE [LARGE SCALE GENOMIC DNA]</scope>
    <source>
        <strain evidence="3">DSM 27989</strain>
    </source>
</reference>